<feature type="compositionally biased region" description="Basic and acidic residues" evidence="6">
    <location>
        <begin position="215"/>
        <end position="226"/>
    </location>
</feature>
<evidence type="ECO:0000313" key="9">
    <source>
        <dbReference type="EMBL" id="DAE04027.1"/>
    </source>
</evidence>
<evidence type="ECO:0000256" key="1">
    <source>
        <dbReference type="ARBA" id="ARBA00004370"/>
    </source>
</evidence>
<dbReference type="GO" id="GO:0031640">
    <property type="term" value="P:killing of cells of another organism"/>
    <property type="evidence" value="ECO:0007669"/>
    <property type="project" value="InterPro"/>
</dbReference>
<accession>A0A8S5PC61</accession>
<evidence type="ECO:0000256" key="5">
    <source>
        <dbReference type="SAM" id="Coils"/>
    </source>
</evidence>
<feature type="coiled-coil region" evidence="5">
    <location>
        <begin position="143"/>
        <end position="170"/>
    </location>
</feature>
<name>A0A8S5PC61_9CAUD</name>
<feature type="compositionally biased region" description="Polar residues" evidence="6">
    <location>
        <begin position="200"/>
        <end position="213"/>
    </location>
</feature>
<sequence length="408" mass="42733">MSGNGGDNAHNNAFGGGGRGPTGGVNGTSGKGGPTGNGPGGRLPSGGINGSGNGANVGHGGSMTVDLGNGITATFDGVHALEPGKDSGVPWGGNNGNGGNNNGGGNASSGTGTAPTPGPSPLQISQQALNLAVDNFNKAQAEVTKNQKRLNEATVALQRAEKELDLFYELEIFDPTDPVWYRTQENQKKRDVERKKSDKSAAQNALNTANQILNRDAEKKKQAEEEQSRVVDSVKLVSDFYGDVTEKLGAKNASLAKELAESAKGKKLRNVNEALAAFEKHKSAINSKFSVQDREAIAKAIESVNKDALAKNLQKFSKAFGITSQVIDLSQLANAIAKGIRTGEWKDAMLKIESMAVGKAASMAVAFTFGFLTVTPLGIAVFALLMTVTGALINERMMEKMNKQLFNI</sequence>
<reference evidence="9" key="1">
    <citation type="journal article" date="2021" name="Proc. Natl. Acad. Sci. U.S.A.">
        <title>A Catalog of Tens of Thousands of Viruses from Human Metagenomes Reveals Hidden Associations with Chronic Diseases.</title>
        <authorList>
            <person name="Tisza M.J."/>
            <person name="Buck C.B."/>
        </authorList>
    </citation>
    <scope>NUCLEOTIDE SEQUENCE</scope>
    <source>
        <strain evidence="9">CtGBP5</strain>
    </source>
</reference>
<comment type="subcellular location">
    <subcellularLocation>
        <location evidence="1">Membrane</location>
    </subcellularLocation>
</comment>
<dbReference type="GO" id="GO:0016020">
    <property type="term" value="C:membrane"/>
    <property type="evidence" value="ECO:0007669"/>
    <property type="project" value="UniProtKB-SubCell"/>
</dbReference>
<feature type="region of interest" description="Disordered" evidence="6">
    <location>
        <begin position="1"/>
        <end position="57"/>
    </location>
</feature>
<feature type="region of interest" description="Disordered" evidence="6">
    <location>
        <begin position="78"/>
        <end position="123"/>
    </location>
</feature>
<feature type="compositionally biased region" description="Gly residues" evidence="6">
    <location>
        <begin position="14"/>
        <end position="57"/>
    </location>
</feature>
<feature type="region of interest" description="Disordered" evidence="6">
    <location>
        <begin position="185"/>
        <end position="226"/>
    </location>
</feature>
<dbReference type="SUPFAM" id="SSF56837">
    <property type="entry name" value="Colicin"/>
    <property type="match status" value="1"/>
</dbReference>
<dbReference type="InterPro" id="IPR038283">
    <property type="entry name" value="Channel_colicin_C_sf"/>
</dbReference>
<dbReference type="InterPro" id="IPR000293">
    <property type="entry name" value="Channel_colicin_C"/>
</dbReference>
<feature type="compositionally biased region" description="Gly residues" evidence="6">
    <location>
        <begin position="90"/>
        <end position="107"/>
    </location>
</feature>
<feature type="domain" description="Channel forming colicins" evidence="8">
    <location>
        <begin position="221"/>
        <end position="403"/>
    </location>
</feature>
<evidence type="ECO:0000256" key="4">
    <source>
        <dbReference type="ARBA" id="ARBA00023136"/>
    </source>
</evidence>
<protein>
    <submittedName>
        <fullName evidence="9">Colicin pore forming domain protein</fullName>
    </submittedName>
</protein>
<proteinExistence type="predicted"/>
<dbReference type="Gene3D" id="1.10.490.30">
    <property type="entry name" value="Colicin"/>
    <property type="match status" value="1"/>
</dbReference>
<evidence type="ECO:0000259" key="8">
    <source>
        <dbReference type="Pfam" id="PF01024"/>
    </source>
</evidence>
<keyword evidence="5" id="KW-0175">Coiled coil</keyword>
<evidence type="ECO:0000256" key="7">
    <source>
        <dbReference type="SAM" id="Phobius"/>
    </source>
</evidence>
<dbReference type="PRINTS" id="PR00280">
    <property type="entry name" value="CHANLCOLICIN"/>
</dbReference>
<dbReference type="Pfam" id="PF01024">
    <property type="entry name" value="Colicin"/>
    <property type="match status" value="1"/>
</dbReference>
<dbReference type="GO" id="GO:0050829">
    <property type="term" value="P:defense response to Gram-negative bacterium"/>
    <property type="evidence" value="ECO:0007669"/>
    <property type="project" value="InterPro"/>
</dbReference>
<feature type="transmembrane region" description="Helical" evidence="7">
    <location>
        <begin position="360"/>
        <end position="393"/>
    </location>
</feature>
<evidence type="ECO:0000256" key="2">
    <source>
        <dbReference type="ARBA" id="ARBA00022692"/>
    </source>
</evidence>
<evidence type="ECO:0000256" key="6">
    <source>
        <dbReference type="SAM" id="MobiDB-lite"/>
    </source>
</evidence>
<keyword evidence="3 7" id="KW-1133">Transmembrane helix</keyword>
<dbReference type="EMBL" id="BK015383">
    <property type="protein sequence ID" value="DAE04027.1"/>
    <property type="molecule type" value="Genomic_DNA"/>
</dbReference>
<keyword evidence="4 7" id="KW-0472">Membrane</keyword>
<feature type="compositionally biased region" description="Basic and acidic residues" evidence="6">
    <location>
        <begin position="185"/>
        <end position="199"/>
    </location>
</feature>
<organism evidence="9">
    <name type="scientific">Myoviridae sp. ctGBP5</name>
    <dbReference type="NCBI Taxonomy" id="2825071"/>
    <lineage>
        <taxon>Viruses</taxon>
        <taxon>Duplodnaviria</taxon>
        <taxon>Heunggongvirae</taxon>
        <taxon>Uroviricota</taxon>
        <taxon>Caudoviricetes</taxon>
    </lineage>
</organism>
<keyword evidence="2 7" id="KW-0812">Transmembrane</keyword>
<evidence type="ECO:0000256" key="3">
    <source>
        <dbReference type="ARBA" id="ARBA00022989"/>
    </source>
</evidence>
<dbReference type="GO" id="GO:0140911">
    <property type="term" value="F:pore-forming activity"/>
    <property type="evidence" value="ECO:0007669"/>
    <property type="project" value="InterPro"/>
</dbReference>